<feature type="domain" description="Carbohydrate kinase FGGY C-terminal" evidence="5">
    <location>
        <begin position="287"/>
        <end position="466"/>
    </location>
</feature>
<dbReference type="EC" id="2.7.1.17" evidence="6"/>
<dbReference type="Gene3D" id="3.30.420.40">
    <property type="match status" value="2"/>
</dbReference>
<feature type="domain" description="Carbohydrate kinase FGGY N-terminal" evidence="4">
    <location>
        <begin position="127"/>
        <end position="278"/>
    </location>
</feature>
<dbReference type="CDD" id="cd07776">
    <property type="entry name" value="ASKHA_NBD_FGGY_SpXK-like"/>
    <property type="match status" value="1"/>
</dbReference>
<evidence type="ECO:0000256" key="3">
    <source>
        <dbReference type="ARBA" id="ARBA00022777"/>
    </source>
</evidence>
<evidence type="ECO:0000259" key="5">
    <source>
        <dbReference type="Pfam" id="PF02782"/>
    </source>
</evidence>
<accession>A0ABW4ZDP2</accession>
<gene>
    <name evidence="6" type="ORF">ACFSW8_12630</name>
</gene>
<comment type="caution">
    <text evidence="6">The sequence shown here is derived from an EMBL/GenBank/DDBJ whole genome shotgun (WGS) entry which is preliminary data.</text>
</comment>
<dbReference type="SUPFAM" id="SSF53067">
    <property type="entry name" value="Actin-like ATPase domain"/>
    <property type="match status" value="2"/>
</dbReference>
<dbReference type="GO" id="GO:0004856">
    <property type="term" value="F:D-xylulokinase activity"/>
    <property type="evidence" value="ECO:0007669"/>
    <property type="project" value="UniProtKB-EC"/>
</dbReference>
<dbReference type="InterPro" id="IPR042024">
    <property type="entry name" value="D-XK_euk"/>
</dbReference>
<dbReference type="PANTHER" id="PTHR10196">
    <property type="entry name" value="SUGAR KINASE"/>
    <property type="match status" value="1"/>
</dbReference>
<protein>
    <submittedName>
        <fullName evidence="6">Xylulokinase</fullName>
        <ecNumber evidence="6">2.7.1.17</ecNumber>
    </submittedName>
</protein>
<dbReference type="InterPro" id="IPR018484">
    <property type="entry name" value="FGGY_N"/>
</dbReference>
<dbReference type="PANTHER" id="PTHR10196:SF57">
    <property type="entry name" value="XYLULOSE KINASE"/>
    <property type="match status" value="1"/>
</dbReference>
<comment type="similarity">
    <text evidence="1">Belongs to the FGGY kinase family.</text>
</comment>
<evidence type="ECO:0000259" key="4">
    <source>
        <dbReference type="Pfam" id="PF00370"/>
    </source>
</evidence>
<dbReference type="Pfam" id="PF02782">
    <property type="entry name" value="FGGY_C"/>
    <property type="match status" value="1"/>
</dbReference>
<dbReference type="RefSeq" id="WP_377089680.1">
    <property type="nucleotide sequence ID" value="NZ_JBHSJL010000014.1"/>
</dbReference>
<dbReference type="InterPro" id="IPR018485">
    <property type="entry name" value="FGGY_C"/>
</dbReference>
<sequence length="515" mass="55318">MFLGLDASTQSLSAILIDPAEGTILFDESINFGAHFPQYQAPNGFIENGNECHTSPLMWLDALDLLFDKLSQSGLDLTKIEAITGAGQQHATVYLNAKFPSTLATLSVEHSLSDQLAPTLSREFSPIWMDSSTIEQCEEITQAIGSSEKVVSISGSTATPRFSGPQIRKFYQTQSENYANTHRIHLNSSFFASVLAGADAPIDYGDGAGMNLMDLSAQDWSTPLVEATAPGLHDKLPALTAAGHCFGSLSPYFAEKYGLSNTCKILTWTGDNPASLVGMGAAQPGKLVVSLGTSDTLFAALESPLTDPNGFGHVFGNPLGGYMSLICFSNGSLAREKLKESCQIDWDTFAATPTQPFGNDGKLAAPLYVDEITPRLKAQGLQTNHWDLTTADTHTKIRALLEGQFGNMRLRARWMQLQAKNLLVTGGASRNQAIRQTLANTFQCQVQGLDVSSSVGLGAAIIASVHAGYAYTELIAQFCSPSPEVTTPEATAIELEKALLSFEQFQQELAHSLAY</sequence>
<evidence type="ECO:0000256" key="2">
    <source>
        <dbReference type="ARBA" id="ARBA00022679"/>
    </source>
</evidence>
<dbReference type="PIRSF" id="PIRSF000538">
    <property type="entry name" value="GlpK"/>
    <property type="match status" value="1"/>
</dbReference>
<keyword evidence="3" id="KW-0418">Kinase</keyword>
<dbReference type="Pfam" id="PF00370">
    <property type="entry name" value="FGGY_N"/>
    <property type="match status" value="1"/>
</dbReference>
<evidence type="ECO:0000256" key="1">
    <source>
        <dbReference type="ARBA" id="ARBA00009156"/>
    </source>
</evidence>
<organism evidence="6 7">
    <name type="scientific">Rubritalea tangerina</name>
    <dbReference type="NCBI Taxonomy" id="430798"/>
    <lineage>
        <taxon>Bacteria</taxon>
        <taxon>Pseudomonadati</taxon>
        <taxon>Verrucomicrobiota</taxon>
        <taxon>Verrucomicrobiia</taxon>
        <taxon>Verrucomicrobiales</taxon>
        <taxon>Rubritaleaceae</taxon>
        <taxon>Rubritalea</taxon>
    </lineage>
</organism>
<dbReference type="InterPro" id="IPR000577">
    <property type="entry name" value="Carb_kinase_FGGY"/>
</dbReference>
<keyword evidence="7" id="KW-1185">Reference proteome</keyword>
<keyword evidence="2 6" id="KW-0808">Transferase</keyword>
<dbReference type="Proteomes" id="UP001597389">
    <property type="component" value="Unassembled WGS sequence"/>
</dbReference>
<evidence type="ECO:0000313" key="7">
    <source>
        <dbReference type="Proteomes" id="UP001597389"/>
    </source>
</evidence>
<name>A0ABW4ZDP2_9BACT</name>
<reference evidence="7" key="1">
    <citation type="journal article" date="2019" name="Int. J. Syst. Evol. Microbiol.">
        <title>The Global Catalogue of Microorganisms (GCM) 10K type strain sequencing project: providing services to taxonomists for standard genome sequencing and annotation.</title>
        <authorList>
            <consortium name="The Broad Institute Genomics Platform"/>
            <consortium name="The Broad Institute Genome Sequencing Center for Infectious Disease"/>
            <person name="Wu L."/>
            <person name="Ma J."/>
        </authorList>
    </citation>
    <scope>NUCLEOTIDE SEQUENCE [LARGE SCALE GENOMIC DNA]</scope>
    <source>
        <strain evidence="7">CCUG 57942</strain>
    </source>
</reference>
<proteinExistence type="inferred from homology"/>
<dbReference type="EMBL" id="JBHUJB010000051">
    <property type="protein sequence ID" value="MFD2159747.1"/>
    <property type="molecule type" value="Genomic_DNA"/>
</dbReference>
<evidence type="ECO:0000313" key="6">
    <source>
        <dbReference type="EMBL" id="MFD2159747.1"/>
    </source>
</evidence>
<dbReference type="InterPro" id="IPR043129">
    <property type="entry name" value="ATPase_NBD"/>
</dbReference>